<evidence type="ECO:0000256" key="1">
    <source>
        <dbReference type="SAM" id="Phobius"/>
    </source>
</evidence>
<keyword evidence="1" id="KW-0812">Transmembrane</keyword>
<keyword evidence="1" id="KW-1133">Transmembrane helix</keyword>
<proteinExistence type="predicted"/>
<protein>
    <submittedName>
        <fullName evidence="2">Abnormal pharyngeal pumping eat-20</fullName>
    </submittedName>
</protein>
<sequence length="79" mass="8715">MTAVDESGGQRNPAASWIVAIVAVIVLGLLLVTTTVFVLRYVKQSRKLHGKYNPAREEYALSAAYSMPLSHVSKEERLI</sequence>
<dbReference type="AlphaFoldDB" id="A0AAD5RE26"/>
<evidence type="ECO:0000313" key="3">
    <source>
        <dbReference type="Proteomes" id="UP001196413"/>
    </source>
</evidence>
<feature type="transmembrane region" description="Helical" evidence="1">
    <location>
        <begin position="17"/>
        <end position="42"/>
    </location>
</feature>
<comment type="caution">
    <text evidence="2">The sequence shown here is derived from an EMBL/GenBank/DDBJ whole genome shotgun (WGS) entry which is preliminary data.</text>
</comment>
<evidence type="ECO:0000313" key="2">
    <source>
        <dbReference type="EMBL" id="KAJ1374758.1"/>
    </source>
</evidence>
<keyword evidence="3" id="KW-1185">Reference proteome</keyword>
<keyword evidence="1" id="KW-0472">Membrane</keyword>
<reference evidence="2" key="1">
    <citation type="submission" date="2021-06" db="EMBL/GenBank/DDBJ databases">
        <title>Parelaphostrongylus tenuis whole genome reference sequence.</title>
        <authorList>
            <person name="Garwood T.J."/>
            <person name="Larsen P.A."/>
            <person name="Fountain-Jones N.M."/>
            <person name="Garbe J.R."/>
            <person name="Macchietto M.G."/>
            <person name="Kania S.A."/>
            <person name="Gerhold R.W."/>
            <person name="Richards J.E."/>
            <person name="Wolf T.M."/>
        </authorList>
    </citation>
    <scope>NUCLEOTIDE SEQUENCE</scope>
    <source>
        <strain evidence="2">MNPRO001-30</strain>
        <tissue evidence="2">Meninges</tissue>
    </source>
</reference>
<dbReference type="Proteomes" id="UP001196413">
    <property type="component" value="Unassembled WGS sequence"/>
</dbReference>
<accession>A0AAD5RE26</accession>
<name>A0AAD5RE26_PARTN</name>
<organism evidence="2 3">
    <name type="scientific">Parelaphostrongylus tenuis</name>
    <name type="common">Meningeal worm</name>
    <dbReference type="NCBI Taxonomy" id="148309"/>
    <lineage>
        <taxon>Eukaryota</taxon>
        <taxon>Metazoa</taxon>
        <taxon>Ecdysozoa</taxon>
        <taxon>Nematoda</taxon>
        <taxon>Chromadorea</taxon>
        <taxon>Rhabditida</taxon>
        <taxon>Rhabditina</taxon>
        <taxon>Rhabditomorpha</taxon>
        <taxon>Strongyloidea</taxon>
        <taxon>Metastrongylidae</taxon>
        <taxon>Parelaphostrongylus</taxon>
    </lineage>
</organism>
<dbReference type="EMBL" id="JAHQIW010007485">
    <property type="protein sequence ID" value="KAJ1374758.1"/>
    <property type="molecule type" value="Genomic_DNA"/>
</dbReference>
<gene>
    <name evidence="2" type="primary">EAT20</name>
    <name evidence="2" type="ORF">KIN20_037519</name>
</gene>